<dbReference type="AlphaFoldDB" id="A0A0F9KU83"/>
<gene>
    <name evidence="5" type="ORF">LCGC14_1284510</name>
</gene>
<dbReference type="EMBL" id="LAZR01007339">
    <property type="protein sequence ID" value="KKM85884.1"/>
    <property type="molecule type" value="Genomic_DNA"/>
</dbReference>
<evidence type="ECO:0000256" key="2">
    <source>
        <dbReference type="ARBA" id="ARBA00023125"/>
    </source>
</evidence>
<dbReference type="InterPro" id="IPR036955">
    <property type="entry name" value="AP2/ERF_dom_sf"/>
</dbReference>
<accession>A0A0F9KU83</accession>
<dbReference type="Pfam" id="PF13392">
    <property type="entry name" value="HNH_3"/>
    <property type="match status" value="1"/>
</dbReference>
<name>A0A0F9KU83_9ZZZZ</name>
<dbReference type="GO" id="GO:0003677">
    <property type="term" value="F:DNA binding"/>
    <property type="evidence" value="ECO:0007669"/>
    <property type="project" value="UniProtKB-KW"/>
</dbReference>
<protein>
    <recommendedName>
        <fullName evidence="4">AP2/ERF domain-containing protein</fullName>
    </recommendedName>
</protein>
<sequence length="160" mass="18816">MKRIPLTQGQFALVDDEDYEELSKHKWCLRQKGDGLFYAGRNNWHDKKSHSITIHQQLMNLPENHEIDHRDGNGLDNRRSNLRVCTHRQNLQNQKRQKNNKCGFKGVHWNNSSKKWRAKIFVNGKNIHLGVFFCLIQAAKAYNKAAVRYFGEFARVNNVQ</sequence>
<dbReference type="InterPro" id="IPR016177">
    <property type="entry name" value="DNA-bd_dom_sf"/>
</dbReference>
<evidence type="ECO:0000259" key="4">
    <source>
        <dbReference type="PROSITE" id="PS51032"/>
    </source>
</evidence>
<dbReference type="InterPro" id="IPR044925">
    <property type="entry name" value="His-Me_finger_sf"/>
</dbReference>
<evidence type="ECO:0000256" key="1">
    <source>
        <dbReference type="ARBA" id="ARBA00023015"/>
    </source>
</evidence>
<reference evidence="5" key="1">
    <citation type="journal article" date="2015" name="Nature">
        <title>Complex archaea that bridge the gap between prokaryotes and eukaryotes.</title>
        <authorList>
            <person name="Spang A."/>
            <person name="Saw J.H."/>
            <person name="Jorgensen S.L."/>
            <person name="Zaremba-Niedzwiedzka K."/>
            <person name="Martijn J."/>
            <person name="Lind A.E."/>
            <person name="van Eijk R."/>
            <person name="Schleper C."/>
            <person name="Guy L."/>
            <person name="Ettema T.J."/>
        </authorList>
    </citation>
    <scope>NUCLEOTIDE SEQUENCE</scope>
</reference>
<keyword evidence="2" id="KW-0238">DNA-binding</keyword>
<dbReference type="PROSITE" id="PS51032">
    <property type="entry name" value="AP2_ERF"/>
    <property type="match status" value="1"/>
</dbReference>
<organism evidence="5">
    <name type="scientific">marine sediment metagenome</name>
    <dbReference type="NCBI Taxonomy" id="412755"/>
    <lineage>
        <taxon>unclassified sequences</taxon>
        <taxon>metagenomes</taxon>
        <taxon>ecological metagenomes</taxon>
    </lineage>
</organism>
<feature type="domain" description="AP2/ERF" evidence="4">
    <location>
        <begin position="103"/>
        <end position="160"/>
    </location>
</feature>
<dbReference type="InterPro" id="IPR001471">
    <property type="entry name" value="AP2/ERF_dom"/>
</dbReference>
<keyword evidence="3" id="KW-0804">Transcription</keyword>
<dbReference type="SUPFAM" id="SSF54171">
    <property type="entry name" value="DNA-binding domain"/>
    <property type="match status" value="1"/>
</dbReference>
<dbReference type="InterPro" id="IPR003615">
    <property type="entry name" value="HNH_nuc"/>
</dbReference>
<dbReference type="Gene3D" id="3.30.730.10">
    <property type="entry name" value="AP2/ERF domain"/>
    <property type="match status" value="1"/>
</dbReference>
<dbReference type="GO" id="GO:0003700">
    <property type="term" value="F:DNA-binding transcription factor activity"/>
    <property type="evidence" value="ECO:0007669"/>
    <property type="project" value="InterPro"/>
</dbReference>
<comment type="caution">
    <text evidence="5">The sequence shown here is derived from an EMBL/GenBank/DDBJ whole genome shotgun (WGS) entry which is preliminary data.</text>
</comment>
<evidence type="ECO:0000313" key="5">
    <source>
        <dbReference type="EMBL" id="KKM85884.1"/>
    </source>
</evidence>
<proteinExistence type="predicted"/>
<keyword evidence="1" id="KW-0805">Transcription regulation</keyword>
<dbReference type="SUPFAM" id="SSF54060">
    <property type="entry name" value="His-Me finger endonucleases"/>
    <property type="match status" value="1"/>
</dbReference>
<dbReference type="Gene3D" id="3.90.75.20">
    <property type="match status" value="1"/>
</dbReference>
<evidence type="ECO:0000256" key="3">
    <source>
        <dbReference type="ARBA" id="ARBA00023163"/>
    </source>
</evidence>